<comment type="caution">
    <text evidence="2">The sequence shown here is derived from an EMBL/GenBank/DDBJ whole genome shotgun (WGS) entry which is preliminary data.</text>
</comment>
<accession>A0A0B2AQG8</accession>
<organism evidence="2 3">
    <name type="scientific">Sinomonas humi</name>
    <dbReference type="NCBI Taxonomy" id="1338436"/>
    <lineage>
        <taxon>Bacteria</taxon>
        <taxon>Bacillati</taxon>
        <taxon>Actinomycetota</taxon>
        <taxon>Actinomycetes</taxon>
        <taxon>Micrococcales</taxon>
        <taxon>Micrococcaceae</taxon>
        <taxon>Sinomonas</taxon>
    </lineage>
</organism>
<dbReference type="Proteomes" id="UP000030982">
    <property type="component" value="Unassembled WGS sequence"/>
</dbReference>
<dbReference type="EMBL" id="JTDL01000087">
    <property type="protein sequence ID" value="KHL04073.1"/>
    <property type="molecule type" value="Genomic_DNA"/>
</dbReference>
<gene>
    <name evidence="2" type="ORF">LK10_07275</name>
</gene>
<name>A0A0B2AQG8_9MICC</name>
<proteinExistence type="predicted"/>
<sequence length="122" mass="13095">MIDTSAALRSYYAILLGGIDRYGEGGELIPLLAENFTFDGPLAGQVSGADRFARGVKGFIEAVRQITFIEAVATDDGAAVLYDAVLPSATVRFAEFFEFKDGIIKTIRLHYNAADYLAAGGH</sequence>
<dbReference type="InterPro" id="IPR032710">
    <property type="entry name" value="NTF2-like_dom_sf"/>
</dbReference>
<dbReference type="InterPro" id="IPR037401">
    <property type="entry name" value="SnoaL-like"/>
</dbReference>
<feature type="domain" description="SnoaL-like" evidence="1">
    <location>
        <begin position="28"/>
        <end position="105"/>
    </location>
</feature>
<evidence type="ECO:0000313" key="2">
    <source>
        <dbReference type="EMBL" id="KHL04073.1"/>
    </source>
</evidence>
<dbReference type="AlphaFoldDB" id="A0A0B2AQG8"/>
<reference evidence="2 3" key="1">
    <citation type="submission" date="2014-09" db="EMBL/GenBank/DDBJ databases">
        <title>Genome sequence of Sinomonas sp. MUSC 117.</title>
        <authorList>
            <person name="Lee L.-H."/>
        </authorList>
    </citation>
    <scope>NUCLEOTIDE SEQUENCE [LARGE SCALE GENOMIC DNA]</scope>
    <source>
        <strain evidence="2 3">MUSC 117</strain>
    </source>
</reference>
<evidence type="ECO:0000313" key="3">
    <source>
        <dbReference type="Proteomes" id="UP000030982"/>
    </source>
</evidence>
<evidence type="ECO:0000259" key="1">
    <source>
        <dbReference type="Pfam" id="PF12680"/>
    </source>
</evidence>
<dbReference type="STRING" id="1338436.LK10_07275"/>
<keyword evidence="3" id="KW-1185">Reference proteome</keyword>
<dbReference type="Gene3D" id="3.10.450.50">
    <property type="match status" value="1"/>
</dbReference>
<dbReference type="Pfam" id="PF12680">
    <property type="entry name" value="SnoaL_2"/>
    <property type="match status" value="1"/>
</dbReference>
<protein>
    <recommendedName>
        <fullName evidence="1">SnoaL-like domain-containing protein</fullName>
    </recommendedName>
</protein>
<dbReference type="SUPFAM" id="SSF54427">
    <property type="entry name" value="NTF2-like"/>
    <property type="match status" value="1"/>
</dbReference>